<organism evidence="1 2">
    <name type="scientific">Bacillus taeanensis</name>
    <dbReference type="NCBI Taxonomy" id="273032"/>
    <lineage>
        <taxon>Bacteria</taxon>
        <taxon>Bacillati</taxon>
        <taxon>Bacillota</taxon>
        <taxon>Bacilli</taxon>
        <taxon>Bacillales</taxon>
        <taxon>Bacillaceae</taxon>
        <taxon>Bacillus</taxon>
    </lineage>
</organism>
<dbReference type="OrthoDB" id="2692124at2"/>
<dbReference type="Proteomes" id="UP000253314">
    <property type="component" value="Unassembled WGS sequence"/>
</dbReference>
<accession>A0A366Y4J8</accession>
<gene>
    <name evidence="1" type="ORF">DS031_00755</name>
</gene>
<sequence length="74" mass="8292">MSFFKKGIEGESLVEVNPRDIIETKDGLIGEVISVLNNTVVANISLTPNIEKLGIEHMNQVFHHKEFKVIKKSS</sequence>
<name>A0A366Y4J8_9BACI</name>
<dbReference type="AlphaFoldDB" id="A0A366Y4J8"/>
<dbReference type="Pfam" id="PF09953">
    <property type="entry name" value="DUF2187"/>
    <property type="match status" value="1"/>
</dbReference>
<evidence type="ECO:0008006" key="3">
    <source>
        <dbReference type="Google" id="ProtNLM"/>
    </source>
</evidence>
<dbReference type="InterPro" id="IPR018690">
    <property type="entry name" value="DUF2187"/>
</dbReference>
<reference evidence="1 2" key="1">
    <citation type="submission" date="2018-07" db="EMBL/GenBank/DDBJ databases">
        <title>Lottiidibacillus patelloidae gen. nov., sp. nov., isolated from the intestinal tract of a marine limpet and the reclassification of B. taeanensis BH030017T, B. algicola KMM 3737T and B. hwajinpoensis SW-72T as genus Lottiidibacillus.</title>
        <authorList>
            <person name="Liu R."/>
            <person name="Huang Z."/>
        </authorList>
    </citation>
    <scope>NUCLEOTIDE SEQUENCE [LARGE SCALE GENOMIC DNA]</scope>
    <source>
        <strain evidence="1 2">BH030017</strain>
    </source>
</reference>
<protein>
    <recommendedName>
        <fullName evidence="3">DUF2187 domain-containing protein</fullName>
    </recommendedName>
</protein>
<evidence type="ECO:0000313" key="1">
    <source>
        <dbReference type="EMBL" id="RBW71314.1"/>
    </source>
</evidence>
<keyword evidence="2" id="KW-1185">Reference proteome</keyword>
<comment type="caution">
    <text evidence="1">The sequence shown here is derived from an EMBL/GenBank/DDBJ whole genome shotgun (WGS) entry which is preliminary data.</text>
</comment>
<dbReference type="EMBL" id="QOCW01000001">
    <property type="protein sequence ID" value="RBW71314.1"/>
    <property type="molecule type" value="Genomic_DNA"/>
</dbReference>
<evidence type="ECO:0000313" key="2">
    <source>
        <dbReference type="Proteomes" id="UP000253314"/>
    </source>
</evidence>
<proteinExistence type="predicted"/>